<sequence>MDYTVREIAAKDNAAVEEIIRYCLKEYGGDHEGTAWEDPGLGSFSEVYAPDNCCYWVAEDATGKVVGGVGVGPLPGVPGVCELQKMYCYPEARGTGAAHRLMDVALTFAAENYDSCYLETFGNMVPAQRFYEKRGFHRIEGPLGQTGHYACDVLYLKELR</sequence>
<gene>
    <name evidence="3" type="ORF">E5334_03930</name>
</gene>
<organism evidence="3 4">
    <name type="scientific">Muricaecibacterium torontonense</name>
    <dbReference type="NCBI Taxonomy" id="3032871"/>
    <lineage>
        <taxon>Bacteria</taxon>
        <taxon>Bacillati</taxon>
        <taxon>Actinomycetota</taxon>
        <taxon>Coriobacteriia</taxon>
        <taxon>Coriobacteriales</taxon>
        <taxon>Atopobiaceae</taxon>
        <taxon>Muricaecibacterium</taxon>
    </lineage>
</organism>
<evidence type="ECO:0000256" key="1">
    <source>
        <dbReference type="ARBA" id="ARBA00022679"/>
    </source>
</evidence>
<dbReference type="Proteomes" id="UP000310263">
    <property type="component" value="Unassembled WGS sequence"/>
</dbReference>
<dbReference type="EMBL" id="SRYE01000002">
    <property type="protein sequence ID" value="TGY62572.1"/>
    <property type="molecule type" value="Genomic_DNA"/>
</dbReference>
<protein>
    <submittedName>
        <fullName evidence="3">N-acetyltransferase</fullName>
    </submittedName>
</protein>
<evidence type="ECO:0000313" key="3">
    <source>
        <dbReference type="EMBL" id="TGY62572.1"/>
    </source>
</evidence>
<reference evidence="3 4" key="1">
    <citation type="submission" date="2019-04" db="EMBL/GenBank/DDBJ databases">
        <title>Microbes associate with the intestines of laboratory mice.</title>
        <authorList>
            <person name="Navarre W."/>
            <person name="Wong E."/>
            <person name="Huang K."/>
            <person name="Tropini C."/>
            <person name="Ng K."/>
            <person name="Yu B."/>
        </authorList>
    </citation>
    <scope>NUCLEOTIDE SEQUENCE [LARGE SCALE GENOMIC DNA]</scope>
    <source>
        <strain evidence="3 4">NM07_P-09</strain>
    </source>
</reference>
<dbReference type="InterPro" id="IPR000182">
    <property type="entry name" value="GNAT_dom"/>
</dbReference>
<dbReference type="GO" id="GO:0008080">
    <property type="term" value="F:N-acetyltransferase activity"/>
    <property type="evidence" value="ECO:0007669"/>
    <property type="project" value="InterPro"/>
</dbReference>
<evidence type="ECO:0000259" key="2">
    <source>
        <dbReference type="PROSITE" id="PS51186"/>
    </source>
</evidence>
<dbReference type="AlphaFoldDB" id="A0A4S2F2H2"/>
<dbReference type="RefSeq" id="WP_136012302.1">
    <property type="nucleotide sequence ID" value="NZ_SRYE01000002.1"/>
</dbReference>
<keyword evidence="4" id="KW-1185">Reference proteome</keyword>
<dbReference type="SUPFAM" id="SSF55729">
    <property type="entry name" value="Acyl-CoA N-acyltransferases (Nat)"/>
    <property type="match status" value="1"/>
</dbReference>
<dbReference type="Pfam" id="PF00583">
    <property type="entry name" value="Acetyltransf_1"/>
    <property type="match status" value="1"/>
</dbReference>
<dbReference type="InterPro" id="IPR050769">
    <property type="entry name" value="NAT_camello-type"/>
</dbReference>
<comment type="caution">
    <text evidence="3">The sequence shown here is derived from an EMBL/GenBank/DDBJ whole genome shotgun (WGS) entry which is preliminary data.</text>
</comment>
<dbReference type="PANTHER" id="PTHR13947:SF37">
    <property type="entry name" value="LD18367P"/>
    <property type="match status" value="1"/>
</dbReference>
<dbReference type="OrthoDB" id="70840at2"/>
<keyword evidence="1" id="KW-0808">Transferase</keyword>
<dbReference type="Gene3D" id="3.40.630.30">
    <property type="match status" value="1"/>
</dbReference>
<proteinExistence type="predicted"/>
<dbReference type="PANTHER" id="PTHR13947">
    <property type="entry name" value="GNAT FAMILY N-ACETYLTRANSFERASE"/>
    <property type="match status" value="1"/>
</dbReference>
<accession>A0A4S2F2H2</accession>
<feature type="domain" description="N-acetyltransferase" evidence="2">
    <location>
        <begin position="3"/>
        <end position="160"/>
    </location>
</feature>
<dbReference type="InterPro" id="IPR016181">
    <property type="entry name" value="Acyl_CoA_acyltransferase"/>
</dbReference>
<dbReference type="PROSITE" id="PS51186">
    <property type="entry name" value="GNAT"/>
    <property type="match status" value="1"/>
</dbReference>
<evidence type="ECO:0000313" key="4">
    <source>
        <dbReference type="Proteomes" id="UP000310263"/>
    </source>
</evidence>
<name>A0A4S2F2H2_9ACTN</name>